<feature type="compositionally biased region" description="Polar residues" evidence="7">
    <location>
        <begin position="35"/>
        <end position="52"/>
    </location>
</feature>
<protein>
    <submittedName>
        <fullName evidence="10">Uncharacterized protein</fullName>
    </submittedName>
</protein>
<keyword evidence="1" id="KW-0808">Transferase</keyword>
<dbReference type="InterPro" id="IPR000253">
    <property type="entry name" value="FHA_dom"/>
</dbReference>
<feature type="compositionally biased region" description="Polar residues" evidence="7">
    <location>
        <begin position="452"/>
        <end position="470"/>
    </location>
</feature>
<evidence type="ECO:0000256" key="6">
    <source>
        <dbReference type="PROSITE-ProRule" id="PRU00175"/>
    </source>
</evidence>
<evidence type="ECO:0000256" key="1">
    <source>
        <dbReference type="ARBA" id="ARBA00022679"/>
    </source>
</evidence>
<keyword evidence="2" id="KW-0479">Metal-binding</keyword>
<gene>
    <name evidence="10" type="ORF">ABVK25_006693</name>
</gene>
<keyword evidence="3 6" id="KW-0863">Zinc-finger</keyword>
<feature type="compositionally biased region" description="Polar residues" evidence="7">
    <location>
        <begin position="143"/>
        <end position="162"/>
    </location>
</feature>
<accession>A0ABR4B873</accession>
<evidence type="ECO:0000256" key="4">
    <source>
        <dbReference type="ARBA" id="ARBA00022786"/>
    </source>
</evidence>
<dbReference type="Gene3D" id="2.60.200.20">
    <property type="match status" value="1"/>
</dbReference>
<evidence type="ECO:0000259" key="8">
    <source>
        <dbReference type="PROSITE" id="PS50006"/>
    </source>
</evidence>
<dbReference type="InterPro" id="IPR008984">
    <property type="entry name" value="SMAD_FHA_dom_sf"/>
</dbReference>
<name>A0ABR4B873_9LECA</name>
<dbReference type="InterPro" id="IPR001841">
    <property type="entry name" value="Znf_RING"/>
</dbReference>
<dbReference type="Pfam" id="PF00498">
    <property type="entry name" value="FHA"/>
    <property type="match status" value="1"/>
</dbReference>
<reference evidence="10 11" key="1">
    <citation type="submission" date="2024-09" db="EMBL/GenBank/DDBJ databases">
        <title>Rethinking Asexuality: The Enigmatic Case of Functional Sexual Genes in Lepraria (Stereocaulaceae).</title>
        <authorList>
            <person name="Doellman M."/>
            <person name="Sun Y."/>
            <person name="Barcenas-Pena A."/>
            <person name="Lumbsch H.T."/>
            <person name="Grewe F."/>
        </authorList>
    </citation>
    <scope>NUCLEOTIDE SEQUENCE [LARGE SCALE GENOMIC DNA]</scope>
    <source>
        <strain evidence="10 11">Grewe 0041</strain>
    </source>
</reference>
<dbReference type="SUPFAM" id="SSF57850">
    <property type="entry name" value="RING/U-box"/>
    <property type="match status" value="1"/>
</dbReference>
<dbReference type="PROSITE" id="PS50006">
    <property type="entry name" value="FHA_DOMAIN"/>
    <property type="match status" value="1"/>
</dbReference>
<dbReference type="InterPro" id="IPR013083">
    <property type="entry name" value="Znf_RING/FYVE/PHD"/>
</dbReference>
<feature type="compositionally biased region" description="Polar residues" evidence="7">
    <location>
        <begin position="117"/>
        <end position="133"/>
    </location>
</feature>
<dbReference type="PANTHER" id="PTHR15067:SF7">
    <property type="entry name" value="E3 UBIQUITIN-PROTEIN LIGASE DMA1-RELATED"/>
    <property type="match status" value="1"/>
</dbReference>
<dbReference type="Proteomes" id="UP001590951">
    <property type="component" value="Unassembled WGS sequence"/>
</dbReference>
<dbReference type="PROSITE" id="PS50089">
    <property type="entry name" value="ZF_RING_2"/>
    <property type="match status" value="1"/>
</dbReference>
<keyword evidence="4" id="KW-0833">Ubl conjugation pathway</keyword>
<evidence type="ECO:0000256" key="3">
    <source>
        <dbReference type="ARBA" id="ARBA00022771"/>
    </source>
</evidence>
<feature type="compositionally biased region" description="Low complexity" evidence="7">
    <location>
        <begin position="1"/>
        <end position="21"/>
    </location>
</feature>
<evidence type="ECO:0000256" key="5">
    <source>
        <dbReference type="ARBA" id="ARBA00022833"/>
    </source>
</evidence>
<feature type="compositionally biased region" description="Polar residues" evidence="7">
    <location>
        <begin position="62"/>
        <end position="73"/>
    </location>
</feature>
<dbReference type="Pfam" id="PF17123">
    <property type="entry name" value="zf-RING_11"/>
    <property type="match status" value="1"/>
</dbReference>
<evidence type="ECO:0000256" key="7">
    <source>
        <dbReference type="SAM" id="MobiDB-lite"/>
    </source>
</evidence>
<feature type="domain" description="RING-type" evidence="9">
    <location>
        <begin position="334"/>
        <end position="380"/>
    </location>
</feature>
<evidence type="ECO:0000313" key="10">
    <source>
        <dbReference type="EMBL" id="KAL2053056.1"/>
    </source>
</evidence>
<evidence type="ECO:0000259" key="9">
    <source>
        <dbReference type="PROSITE" id="PS50089"/>
    </source>
</evidence>
<feature type="region of interest" description="Disordered" evidence="7">
    <location>
        <begin position="1"/>
        <end position="79"/>
    </location>
</feature>
<organism evidence="10 11">
    <name type="scientific">Lepraria finkii</name>
    <dbReference type="NCBI Taxonomy" id="1340010"/>
    <lineage>
        <taxon>Eukaryota</taxon>
        <taxon>Fungi</taxon>
        <taxon>Dikarya</taxon>
        <taxon>Ascomycota</taxon>
        <taxon>Pezizomycotina</taxon>
        <taxon>Lecanoromycetes</taxon>
        <taxon>OSLEUM clade</taxon>
        <taxon>Lecanoromycetidae</taxon>
        <taxon>Lecanorales</taxon>
        <taxon>Lecanorineae</taxon>
        <taxon>Stereocaulaceae</taxon>
        <taxon>Lepraria</taxon>
    </lineage>
</organism>
<keyword evidence="11" id="KW-1185">Reference proteome</keyword>
<dbReference type="SUPFAM" id="SSF49879">
    <property type="entry name" value="SMAD/FHA domain"/>
    <property type="match status" value="1"/>
</dbReference>
<feature type="region of interest" description="Disordered" evidence="7">
    <location>
        <begin position="542"/>
        <end position="574"/>
    </location>
</feature>
<dbReference type="PANTHER" id="PTHR15067">
    <property type="entry name" value="E3 UBIQUITIN-PROTEIN LIGASE RNF8"/>
    <property type="match status" value="1"/>
</dbReference>
<evidence type="ECO:0000256" key="2">
    <source>
        <dbReference type="ARBA" id="ARBA00022723"/>
    </source>
</evidence>
<dbReference type="EMBL" id="JBHFEH010000023">
    <property type="protein sequence ID" value="KAL2053056.1"/>
    <property type="molecule type" value="Genomic_DNA"/>
</dbReference>
<dbReference type="SMART" id="SM00184">
    <property type="entry name" value="RING"/>
    <property type="match status" value="1"/>
</dbReference>
<feature type="region of interest" description="Disordered" evidence="7">
    <location>
        <begin position="448"/>
        <end position="513"/>
    </location>
</feature>
<sequence length="574" mass="62427">MPLTSSLPSTPAASSNSASSKKTPRPRFRGFSYLRSHTQSSSQSPAPLNTLPTPDRGGPSCSVGTPANTSLDPSSRHTVKTTITISSAHDPSEAEQHAYLSRLESSLLPSPPDLARNGTSRTMARNRSGSAPNGANAGRRPSDTSSSLTGHPSDQMPTIRFTQHQDPRSNRPSLAFPATARTLPHEDCIIRVGRYSERETNPIPPPKMPSAAPVGFKSKVVSRRHCEFWCSQGQWYIKDVKSSSGTFLNHIRLSQPSVESKPFPVHDGDLVQLGIDFRGGEEMIFRCVKIRVECNRGWQKTLNNYNVTTHKRLRDLGKPAKKDSDTTSTHSSECSICLTSIAPCQSLFVAPCSHVWHYKCIRPILVNDKSYPQFLCPNCRAVTDLEADVDDMDGGDWEDEIDTGSNPDVDATRQTNGTMPEHDDFIIDGVDEALSNAAMRNLTIDNDAHLTPTMTTSSDPTGESSTSPSFLTRRGARRTKPTFPPTTEQSATRAASGPVQYLHPTTPTRPLMGDEVDETALRTPMQTDMLLHDGPMTPTNNAGPFVFDGSAGRIEGHRMGGSLSDSVENASSDS</sequence>
<proteinExistence type="predicted"/>
<dbReference type="Gene3D" id="3.30.40.10">
    <property type="entry name" value="Zinc/RING finger domain, C3HC4 (zinc finger)"/>
    <property type="match status" value="1"/>
</dbReference>
<feature type="domain" description="FHA" evidence="8">
    <location>
        <begin position="190"/>
        <end position="253"/>
    </location>
</feature>
<dbReference type="SMART" id="SM00240">
    <property type="entry name" value="FHA"/>
    <property type="match status" value="1"/>
</dbReference>
<evidence type="ECO:0000313" key="11">
    <source>
        <dbReference type="Proteomes" id="UP001590951"/>
    </source>
</evidence>
<feature type="region of interest" description="Disordered" evidence="7">
    <location>
        <begin position="399"/>
        <end position="423"/>
    </location>
</feature>
<feature type="compositionally biased region" description="Polar residues" evidence="7">
    <location>
        <begin position="563"/>
        <end position="574"/>
    </location>
</feature>
<comment type="caution">
    <text evidence="10">The sequence shown here is derived from an EMBL/GenBank/DDBJ whole genome shotgun (WGS) entry which is preliminary data.</text>
</comment>
<keyword evidence="5" id="KW-0862">Zinc</keyword>
<feature type="region of interest" description="Disordered" evidence="7">
    <location>
        <begin position="105"/>
        <end position="177"/>
    </location>
</feature>